<feature type="transmembrane region" description="Helical" evidence="5">
    <location>
        <begin position="57"/>
        <end position="81"/>
    </location>
</feature>
<accession>A0A934KBB9</accession>
<feature type="transmembrane region" description="Helical" evidence="5">
    <location>
        <begin position="239"/>
        <end position="257"/>
    </location>
</feature>
<sequence>MSDAPITTTDTRAPTLERTLTLRTVTLFGLAYLAPLIVLGTFGVLAESSAGSTGSAYLLALVAMLFTAYSYGKMAAAFPVAGSAYTFTRRSIGPRIGFMVGWAILLDYFFIPMAIWLIGAAFLSTAFPAVPTWVWVIGFIVLTSGLNLVGVKLAANVNSLLMVIQLLVLGLFILLSLRHVVGLGGAGAALNGAPFLNPKTTIGGVAAGAALAAYSFLGFDAVTTMTEEVIEPKKTVPRAILLIILLGGGMFVIASYSTQLVHPGGAFKDSSAAAFDIAKTIGTDLFASVFLGGLILAQFTSGISAQAAVSRLLFAMGRDNVLPKRFFGFIHPRFHTPALNILLAGATGLIALRLSVATSTSFINFGAFTAFTFVNLSVIALFIRGRGERGWKRIVTEFVAPTIGAVVDVWLLLSLESNAKILGVIWLTLGLVYLAFLTRLFRVPPPEVTYVE</sequence>
<dbReference type="EMBL" id="JAEKNQ010000019">
    <property type="protein sequence ID" value="MBJ7602279.1"/>
    <property type="molecule type" value="Genomic_DNA"/>
</dbReference>
<keyword evidence="4 5" id="KW-0472">Membrane</keyword>
<gene>
    <name evidence="7" type="ORF">JF888_03660</name>
</gene>
<feature type="transmembrane region" description="Helical" evidence="5">
    <location>
        <begin position="20"/>
        <end position="45"/>
    </location>
</feature>
<dbReference type="InterPro" id="IPR004841">
    <property type="entry name" value="AA-permease/SLC12A_dom"/>
</dbReference>
<evidence type="ECO:0000313" key="7">
    <source>
        <dbReference type="EMBL" id="MBJ7602279.1"/>
    </source>
</evidence>
<dbReference type="GO" id="GO:0055085">
    <property type="term" value="P:transmembrane transport"/>
    <property type="evidence" value="ECO:0007669"/>
    <property type="project" value="InterPro"/>
</dbReference>
<dbReference type="PIRSF" id="PIRSF006060">
    <property type="entry name" value="AA_transporter"/>
    <property type="match status" value="1"/>
</dbReference>
<dbReference type="GO" id="GO:0016020">
    <property type="term" value="C:membrane"/>
    <property type="evidence" value="ECO:0007669"/>
    <property type="project" value="UniProtKB-SubCell"/>
</dbReference>
<feature type="transmembrane region" description="Helical" evidence="5">
    <location>
        <begin position="133"/>
        <end position="153"/>
    </location>
</feature>
<name>A0A934KBB9_9BACT</name>
<feature type="transmembrane region" description="Helical" evidence="5">
    <location>
        <begin position="334"/>
        <end position="356"/>
    </location>
</feature>
<dbReference type="Proteomes" id="UP000620075">
    <property type="component" value="Unassembled WGS sequence"/>
</dbReference>
<dbReference type="InterPro" id="IPR050367">
    <property type="entry name" value="APC_superfamily"/>
</dbReference>
<dbReference type="PANTHER" id="PTHR42770:SF8">
    <property type="entry name" value="PUTRESCINE IMPORTER PUUP"/>
    <property type="match status" value="1"/>
</dbReference>
<feature type="transmembrane region" description="Helical" evidence="5">
    <location>
        <begin position="160"/>
        <end position="181"/>
    </location>
</feature>
<evidence type="ECO:0000256" key="4">
    <source>
        <dbReference type="ARBA" id="ARBA00023136"/>
    </source>
</evidence>
<evidence type="ECO:0000259" key="6">
    <source>
        <dbReference type="Pfam" id="PF00324"/>
    </source>
</evidence>
<evidence type="ECO:0000256" key="3">
    <source>
        <dbReference type="ARBA" id="ARBA00022989"/>
    </source>
</evidence>
<evidence type="ECO:0000256" key="1">
    <source>
        <dbReference type="ARBA" id="ARBA00004141"/>
    </source>
</evidence>
<dbReference type="RefSeq" id="WP_338176689.1">
    <property type="nucleotide sequence ID" value="NZ_JAEKNQ010000019.1"/>
</dbReference>
<keyword evidence="3 5" id="KW-1133">Transmembrane helix</keyword>
<reference evidence="7 8" key="1">
    <citation type="submission" date="2020-10" db="EMBL/GenBank/DDBJ databases">
        <title>Ca. Dormibacterota MAGs.</title>
        <authorList>
            <person name="Montgomery K."/>
        </authorList>
    </citation>
    <scope>NUCLEOTIDE SEQUENCE [LARGE SCALE GENOMIC DNA]</scope>
    <source>
        <strain evidence="7">SC8811_S16_3</strain>
    </source>
</reference>
<comment type="subcellular location">
    <subcellularLocation>
        <location evidence="1">Membrane</location>
        <topology evidence="1">Multi-pass membrane protein</topology>
    </subcellularLocation>
</comment>
<comment type="caution">
    <text evidence="7">The sequence shown here is derived from an EMBL/GenBank/DDBJ whole genome shotgun (WGS) entry which is preliminary data.</text>
</comment>
<feature type="transmembrane region" description="Helical" evidence="5">
    <location>
        <begin position="362"/>
        <end position="382"/>
    </location>
</feature>
<feature type="transmembrane region" description="Helical" evidence="5">
    <location>
        <begin position="394"/>
        <end position="413"/>
    </location>
</feature>
<keyword evidence="2 5" id="KW-0812">Transmembrane</keyword>
<dbReference type="Gene3D" id="1.20.1740.10">
    <property type="entry name" value="Amino acid/polyamine transporter I"/>
    <property type="match status" value="1"/>
</dbReference>
<evidence type="ECO:0000256" key="5">
    <source>
        <dbReference type="SAM" id="Phobius"/>
    </source>
</evidence>
<protein>
    <submittedName>
        <fullName evidence="7">APC family permease</fullName>
    </submittedName>
</protein>
<organism evidence="7 8">
    <name type="scientific">Candidatus Dormiibacter inghamiae</name>
    <dbReference type="NCBI Taxonomy" id="3127013"/>
    <lineage>
        <taxon>Bacteria</taxon>
        <taxon>Bacillati</taxon>
        <taxon>Candidatus Dormiibacterota</taxon>
        <taxon>Candidatus Dormibacteria</taxon>
        <taxon>Candidatus Dormibacterales</taxon>
        <taxon>Candidatus Dormibacteraceae</taxon>
        <taxon>Candidatus Dormiibacter</taxon>
    </lineage>
</organism>
<feature type="transmembrane region" description="Helical" evidence="5">
    <location>
        <begin position="201"/>
        <end position="219"/>
    </location>
</feature>
<evidence type="ECO:0000256" key="2">
    <source>
        <dbReference type="ARBA" id="ARBA00022692"/>
    </source>
</evidence>
<dbReference type="PANTHER" id="PTHR42770">
    <property type="entry name" value="AMINO ACID TRANSPORTER-RELATED"/>
    <property type="match status" value="1"/>
</dbReference>
<feature type="transmembrane region" description="Helical" evidence="5">
    <location>
        <begin position="419"/>
        <end position="437"/>
    </location>
</feature>
<feature type="domain" description="Amino acid permease/ SLC12A" evidence="6">
    <location>
        <begin position="38"/>
        <end position="373"/>
    </location>
</feature>
<feature type="transmembrane region" description="Helical" evidence="5">
    <location>
        <begin position="102"/>
        <end position="127"/>
    </location>
</feature>
<proteinExistence type="predicted"/>
<evidence type="ECO:0000313" key="8">
    <source>
        <dbReference type="Proteomes" id="UP000620075"/>
    </source>
</evidence>
<dbReference type="Pfam" id="PF00324">
    <property type="entry name" value="AA_permease"/>
    <property type="match status" value="1"/>
</dbReference>
<dbReference type="AlphaFoldDB" id="A0A934KBB9"/>